<evidence type="ECO:0000313" key="5">
    <source>
        <dbReference type="Proteomes" id="UP000460112"/>
    </source>
</evidence>
<sequence>MIDWGLMALCIVTMLLGFFELYRTFRFYKWDKKTKEIPTAPYVIYFGTFFSGVLIVVSAMFMMGNTSLTLPKIFYIILGIILVVVAVLMYRRGHQMAKKLGKDDSNIAVWQTYLISTVILITGLINFLR</sequence>
<comment type="caution">
    <text evidence="2">The sequence shown here is derived from an EMBL/GenBank/DDBJ whole genome shotgun (WGS) entry which is preliminary data.</text>
</comment>
<feature type="transmembrane region" description="Helical" evidence="1">
    <location>
        <begin position="6"/>
        <end position="22"/>
    </location>
</feature>
<evidence type="ECO:0000313" key="3">
    <source>
        <dbReference type="EMBL" id="TQW16201.1"/>
    </source>
</evidence>
<evidence type="ECO:0000313" key="2">
    <source>
        <dbReference type="EMBL" id="KAB1950681.1"/>
    </source>
</evidence>
<dbReference type="GeneID" id="29639681"/>
<dbReference type="EMBL" id="SRMD01000020">
    <property type="protein sequence ID" value="TQW16201.1"/>
    <property type="molecule type" value="Genomic_DNA"/>
</dbReference>
<reference evidence="3 4" key="1">
    <citation type="submission" date="2019-04" db="EMBL/GenBank/DDBJ databases">
        <title>Lactobacillus gasseri 7171 assembly.</title>
        <authorList>
            <person name="Joris B.R."/>
            <person name="Giguere D."/>
        </authorList>
    </citation>
    <scope>NUCLEOTIDE SEQUENCE [LARGE SCALE GENOMIC DNA]</scope>
    <source>
        <strain evidence="3 4">7171</strain>
    </source>
</reference>
<dbReference type="RefSeq" id="WP_003647949.1">
    <property type="nucleotide sequence ID" value="NZ_CABOGQ010000001.1"/>
</dbReference>
<keyword evidence="1" id="KW-0812">Transmembrane</keyword>
<protein>
    <submittedName>
        <fullName evidence="2">Uncharacterized protein</fullName>
    </submittedName>
</protein>
<proteinExistence type="predicted"/>
<dbReference type="EMBL" id="WBOA01000002">
    <property type="protein sequence ID" value="KAB1950681.1"/>
    <property type="molecule type" value="Genomic_DNA"/>
</dbReference>
<name>A0A133P7J4_LACGS</name>
<dbReference type="OMA" id="ITHFSHT"/>
<dbReference type="Proteomes" id="UP000316012">
    <property type="component" value="Unassembled WGS sequence"/>
</dbReference>
<feature type="transmembrane region" description="Helical" evidence="1">
    <location>
        <begin position="73"/>
        <end position="90"/>
    </location>
</feature>
<gene>
    <name evidence="2" type="ORF">F8244_06895</name>
    <name evidence="3" type="ORF">FIPPAONL_00075</name>
</gene>
<accession>A0A133P7J4</accession>
<keyword evidence="1" id="KW-0472">Membrane</keyword>
<feature type="transmembrane region" description="Helical" evidence="1">
    <location>
        <begin position="42"/>
        <end position="61"/>
    </location>
</feature>
<dbReference type="STRING" id="324831.LGAS_0137"/>
<keyword evidence="4" id="KW-1185">Reference proteome</keyword>
<dbReference type="eggNOG" id="ENOG5030A3Z">
    <property type="taxonomic scope" value="Bacteria"/>
</dbReference>
<dbReference type="Proteomes" id="UP000460112">
    <property type="component" value="Unassembled WGS sequence"/>
</dbReference>
<feature type="transmembrane region" description="Helical" evidence="1">
    <location>
        <begin position="110"/>
        <end position="128"/>
    </location>
</feature>
<keyword evidence="1" id="KW-1133">Transmembrane helix</keyword>
<evidence type="ECO:0000313" key="4">
    <source>
        <dbReference type="Proteomes" id="UP000316012"/>
    </source>
</evidence>
<dbReference type="OrthoDB" id="2325796at2"/>
<dbReference type="AlphaFoldDB" id="A0A133P7J4"/>
<reference evidence="2 5" key="2">
    <citation type="submission" date="2019-09" db="EMBL/GenBank/DDBJ databases">
        <title>Investigation of probiotic properties of different lactic acid bacteria.</title>
        <authorList>
            <person name="Jaomanjaka F."/>
            <person name="Blanc P."/>
        </authorList>
    </citation>
    <scope>NUCLEOTIDE SEQUENCE [LARGE SCALE GENOMIC DNA]</scope>
    <source>
        <strain evidence="2 5">BIO6369</strain>
    </source>
</reference>
<evidence type="ECO:0000256" key="1">
    <source>
        <dbReference type="SAM" id="Phobius"/>
    </source>
</evidence>
<organism evidence="2 5">
    <name type="scientific">Lactobacillus gasseri</name>
    <dbReference type="NCBI Taxonomy" id="1596"/>
    <lineage>
        <taxon>Bacteria</taxon>
        <taxon>Bacillati</taxon>
        <taxon>Bacillota</taxon>
        <taxon>Bacilli</taxon>
        <taxon>Lactobacillales</taxon>
        <taxon>Lactobacillaceae</taxon>
        <taxon>Lactobacillus</taxon>
    </lineage>
</organism>